<feature type="non-terminal residue" evidence="8">
    <location>
        <position position="1"/>
    </location>
</feature>
<dbReference type="PRINTS" id="PR00248">
    <property type="entry name" value="GPCRMGR"/>
</dbReference>
<dbReference type="GO" id="GO:0016020">
    <property type="term" value="C:membrane"/>
    <property type="evidence" value="ECO:0007669"/>
    <property type="project" value="UniProtKB-SubCell"/>
</dbReference>
<dbReference type="PROSITE" id="PS50259">
    <property type="entry name" value="G_PROTEIN_RECEP_F3_4"/>
    <property type="match status" value="1"/>
</dbReference>
<accession>A0A1Y1V8L3</accession>
<reference evidence="8 9" key="2">
    <citation type="submission" date="2016-08" db="EMBL/GenBank/DDBJ databases">
        <title>Pervasive Adenine N6-methylation of Active Genes in Fungi.</title>
        <authorList>
            <consortium name="DOE Joint Genome Institute"/>
            <person name="Mondo S.J."/>
            <person name="Dannebaum R.O."/>
            <person name="Kuo R.C."/>
            <person name="Labutti K."/>
            <person name="Haridas S."/>
            <person name="Kuo A."/>
            <person name="Salamov A."/>
            <person name="Ahrendt S.R."/>
            <person name="Lipzen A."/>
            <person name="Sullivan W."/>
            <person name="Andreopoulos W.B."/>
            <person name="Clum A."/>
            <person name="Lindquist E."/>
            <person name="Daum C."/>
            <person name="Ramamoorthy G.K."/>
            <person name="Gryganskyi A."/>
            <person name="Culley D."/>
            <person name="Magnuson J.K."/>
            <person name="James T.Y."/>
            <person name="O'Malley M.A."/>
            <person name="Stajich J.E."/>
            <person name="Spatafora J.W."/>
            <person name="Visel A."/>
            <person name="Grigoriev I.V."/>
        </authorList>
    </citation>
    <scope>NUCLEOTIDE SEQUENCE [LARGE SCALE GENOMIC DNA]</scope>
    <source>
        <strain evidence="9">finn</strain>
    </source>
</reference>
<dbReference type="Pfam" id="PF00003">
    <property type="entry name" value="7tm_3"/>
    <property type="match status" value="1"/>
</dbReference>
<feature type="transmembrane region" description="Helical" evidence="6">
    <location>
        <begin position="47"/>
        <end position="68"/>
    </location>
</feature>
<feature type="transmembrane region" description="Helical" evidence="6">
    <location>
        <begin position="231"/>
        <end position="249"/>
    </location>
</feature>
<evidence type="ECO:0000256" key="4">
    <source>
        <dbReference type="ARBA" id="ARBA00023136"/>
    </source>
</evidence>
<feature type="domain" description="G-protein coupled receptors family 3 profile" evidence="7">
    <location>
        <begin position="44"/>
        <end position="286"/>
    </location>
</feature>
<keyword evidence="3 6" id="KW-1133">Transmembrane helix</keyword>
<gene>
    <name evidence="8" type="ORF">BCR36DRAFT_240425</name>
</gene>
<feature type="transmembrane region" description="Helical" evidence="6">
    <location>
        <begin position="113"/>
        <end position="133"/>
    </location>
</feature>
<keyword evidence="9" id="KW-1185">Reference proteome</keyword>
<dbReference type="InterPro" id="IPR017978">
    <property type="entry name" value="GPCR_3_C"/>
</dbReference>
<dbReference type="OrthoDB" id="5984008at2759"/>
<dbReference type="AlphaFoldDB" id="A0A1Y1V8L3"/>
<evidence type="ECO:0000256" key="2">
    <source>
        <dbReference type="ARBA" id="ARBA00022692"/>
    </source>
</evidence>
<dbReference type="InterPro" id="IPR000337">
    <property type="entry name" value="GPCR_3"/>
</dbReference>
<reference evidence="8 9" key="1">
    <citation type="submission" date="2016-08" db="EMBL/GenBank/DDBJ databases">
        <title>Genomes of anaerobic fungi encode conserved fungal cellulosomes for biomass hydrolysis.</title>
        <authorList>
            <consortium name="DOE Joint Genome Institute"/>
            <person name="Haitjema C.H."/>
            <person name="Gilmore S.P."/>
            <person name="Henske J.K."/>
            <person name="Solomon K.V."/>
            <person name="De Groot R."/>
            <person name="Kuo A."/>
            <person name="Mondo S.J."/>
            <person name="Salamov A.A."/>
            <person name="Labutti K."/>
            <person name="Zhao Z."/>
            <person name="Chiniquy J."/>
            <person name="Barry K."/>
            <person name="Brewer H.M."/>
            <person name="Purvine S.O."/>
            <person name="Wright A.T."/>
            <person name="Boxma B."/>
            <person name="Van Alen T."/>
            <person name="Hackstein J.H."/>
            <person name="Baker S.E."/>
            <person name="Grigoriev I.V."/>
            <person name="O'Malley M.A."/>
        </authorList>
    </citation>
    <scope>NUCLEOTIDE SEQUENCE [LARGE SCALE GENOMIC DNA]</scope>
    <source>
        <strain evidence="9">finn</strain>
    </source>
</reference>
<keyword evidence="4 6" id="KW-0472">Membrane</keyword>
<evidence type="ECO:0000256" key="5">
    <source>
        <dbReference type="ARBA" id="ARBA00023180"/>
    </source>
</evidence>
<feature type="transmembrane region" description="Helical" evidence="6">
    <location>
        <begin position="202"/>
        <end position="219"/>
    </location>
</feature>
<evidence type="ECO:0000313" key="9">
    <source>
        <dbReference type="Proteomes" id="UP000193719"/>
    </source>
</evidence>
<comment type="caution">
    <text evidence="8">The sequence shown here is derived from an EMBL/GenBank/DDBJ whole genome shotgun (WGS) entry which is preliminary data.</text>
</comment>
<evidence type="ECO:0000256" key="6">
    <source>
        <dbReference type="SAM" id="Phobius"/>
    </source>
</evidence>
<feature type="transmembrane region" description="Helical" evidence="6">
    <location>
        <begin position="261"/>
        <end position="280"/>
    </location>
</feature>
<feature type="transmembrane region" description="Helical" evidence="6">
    <location>
        <begin position="154"/>
        <end position="174"/>
    </location>
</feature>
<dbReference type="GO" id="GO:0004930">
    <property type="term" value="F:G protein-coupled receptor activity"/>
    <property type="evidence" value="ECO:0007669"/>
    <property type="project" value="InterPro"/>
</dbReference>
<comment type="subcellular location">
    <subcellularLocation>
        <location evidence="1">Membrane</location>
        <topology evidence="1">Multi-pass membrane protein</topology>
    </subcellularLocation>
</comment>
<dbReference type="STRING" id="1754191.A0A1Y1V8L3"/>
<feature type="non-terminal residue" evidence="8">
    <location>
        <position position="286"/>
    </location>
</feature>
<name>A0A1Y1V8L3_9FUNG</name>
<keyword evidence="2 6" id="KW-0812">Transmembrane</keyword>
<evidence type="ECO:0000256" key="3">
    <source>
        <dbReference type="ARBA" id="ARBA00022989"/>
    </source>
</evidence>
<protein>
    <recommendedName>
        <fullName evidence="7">G-protein coupled receptors family 3 profile domain-containing protein</fullName>
    </recommendedName>
</protein>
<feature type="transmembrane region" description="Helical" evidence="6">
    <location>
        <begin position="80"/>
        <end position="101"/>
    </location>
</feature>
<sequence>YLPKCNPSCNTGKCVNDNVCDCRGTLFKGQYCNEYYLIKRYKIVDNFLIILLFALSVLSVILIFAVIIYRKKSLIKQSGYDFLILILIGTIFNYLHCYFFTKDISRIYECYLNQIFLSIGYSFIYVSILVKTLRIYKIFKGRVKIKKGLKKTSMYFIILGFILIQLAIISLWKITDSVLIENKLTNDNQMYNECYYPLSNKINIIIRFIILFIGSYLAYEIRNVPNNFKEDLAVPVYICCLMNIFSDIYSRLNITKRIEDFFNGITVITYTFIVIWFLYINKFYKL</sequence>
<dbReference type="InterPro" id="IPR050726">
    <property type="entry name" value="mGluR"/>
</dbReference>
<evidence type="ECO:0000259" key="7">
    <source>
        <dbReference type="PROSITE" id="PS50259"/>
    </source>
</evidence>
<keyword evidence="5" id="KW-0325">Glycoprotein</keyword>
<dbReference type="PANTHER" id="PTHR24060">
    <property type="entry name" value="METABOTROPIC GLUTAMATE RECEPTOR"/>
    <property type="match status" value="1"/>
</dbReference>
<dbReference type="EMBL" id="MCFH01000023">
    <property type="protein sequence ID" value="ORX49710.1"/>
    <property type="molecule type" value="Genomic_DNA"/>
</dbReference>
<evidence type="ECO:0000256" key="1">
    <source>
        <dbReference type="ARBA" id="ARBA00004141"/>
    </source>
</evidence>
<organism evidence="8 9">
    <name type="scientific">Piromyces finnis</name>
    <dbReference type="NCBI Taxonomy" id="1754191"/>
    <lineage>
        <taxon>Eukaryota</taxon>
        <taxon>Fungi</taxon>
        <taxon>Fungi incertae sedis</taxon>
        <taxon>Chytridiomycota</taxon>
        <taxon>Chytridiomycota incertae sedis</taxon>
        <taxon>Neocallimastigomycetes</taxon>
        <taxon>Neocallimastigales</taxon>
        <taxon>Neocallimastigaceae</taxon>
        <taxon>Piromyces</taxon>
    </lineage>
</organism>
<proteinExistence type="predicted"/>
<dbReference type="Proteomes" id="UP000193719">
    <property type="component" value="Unassembled WGS sequence"/>
</dbReference>
<evidence type="ECO:0000313" key="8">
    <source>
        <dbReference type="EMBL" id="ORX49710.1"/>
    </source>
</evidence>